<evidence type="ECO:0000313" key="9">
    <source>
        <dbReference type="Proteomes" id="UP000886632"/>
    </source>
</evidence>
<dbReference type="EC" id="3.1.-.-" evidence="6"/>
<reference evidence="8" key="1">
    <citation type="submission" date="2020-10" db="EMBL/GenBank/DDBJ databases">
        <title>Connecting structure to function with the recovery of over 1000 high-quality activated sludge metagenome-assembled genomes encoding full-length rRNA genes using long-read sequencing.</title>
        <authorList>
            <person name="Singleton C.M."/>
            <person name="Petriglieri F."/>
            <person name="Kristensen J.M."/>
            <person name="Kirkegaard R.H."/>
            <person name="Michaelsen T.Y."/>
            <person name="Andersen M.H."/>
            <person name="Karst S.M."/>
            <person name="Dueholm M.S."/>
            <person name="Nielsen P.H."/>
            <person name="Albertsen M."/>
        </authorList>
    </citation>
    <scope>NUCLEOTIDE SEQUENCE</scope>
    <source>
        <strain evidence="8">Ribe_18-Q3-R11-54_MAXAC.001</strain>
    </source>
</reference>
<dbReference type="CDD" id="cd18678">
    <property type="entry name" value="PIN_MtVapC25_VapC33-like"/>
    <property type="match status" value="1"/>
</dbReference>
<dbReference type="Proteomes" id="UP000886632">
    <property type="component" value="Unassembled WGS sequence"/>
</dbReference>
<comment type="similarity">
    <text evidence="6">Belongs to the PINc/VapC protein family.</text>
</comment>
<proteinExistence type="inferred from homology"/>
<keyword evidence="2 6" id="KW-0540">Nuclease</keyword>
<protein>
    <recommendedName>
        <fullName evidence="6">Ribonuclease VapC</fullName>
        <shortName evidence="6">RNase VapC</shortName>
        <ecNumber evidence="6">3.1.-.-</ecNumber>
    </recommendedName>
    <alternativeName>
        <fullName evidence="6">Toxin VapC</fullName>
    </alternativeName>
</protein>
<evidence type="ECO:0000256" key="1">
    <source>
        <dbReference type="ARBA" id="ARBA00022649"/>
    </source>
</evidence>
<evidence type="ECO:0000256" key="2">
    <source>
        <dbReference type="ARBA" id="ARBA00022722"/>
    </source>
</evidence>
<dbReference type="Gene3D" id="3.40.50.1010">
    <property type="entry name" value="5'-nuclease"/>
    <property type="match status" value="1"/>
</dbReference>
<evidence type="ECO:0000256" key="5">
    <source>
        <dbReference type="ARBA" id="ARBA00022842"/>
    </source>
</evidence>
<dbReference type="GO" id="GO:0004540">
    <property type="term" value="F:RNA nuclease activity"/>
    <property type="evidence" value="ECO:0007669"/>
    <property type="project" value="InterPro"/>
</dbReference>
<comment type="cofactor">
    <cofactor evidence="6">
        <name>Mg(2+)</name>
        <dbReference type="ChEBI" id="CHEBI:18420"/>
    </cofactor>
</comment>
<keyword evidence="1 6" id="KW-1277">Toxin-antitoxin system</keyword>
<feature type="domain" description="PIN" evidence="7">
    <location>
        <begin position="2"/>
        <end position="133"/>
    </location>
</feature>
<dbReference type="NCBIfam" id="TIGR00028">
    <property type="entry name" value="Mtu_PIN_fam"/>
    <property type="match status" value="1"/>
</dbReference>
<sequence length="142" mass="15291">MIVPDVNLLVYAVFDGYPLHQRASSWLNDALSGTEEVGLTVPALFGFVRLATSARVHERPLSVDAASSYVDEWLDRPQVRFLAPGPEHVRVALALLKAVGTGANLTTDAQLAAYAIEFGGTVHSNDSDFGRFPGLSWVNPLA</sequence>
<dbReference type="EMBL" id="JADKGK010000005">
    <property type="protein sequence ID" value="MBL0002881.1"/>
    <property type="molecule type" value="Genomic_DNA"/>
</dbReference>
<evidence type="ECO:0000313" key="8">
    <source>
        <dbReference type="EMBL" id="MBL0002881.1"/>
    </source>
</evidence>
<accession>A0A9D7Y0H6</accession>
<name>A0A9D7Y0H6_9MICO</name>
<keyword evidence="3 6" id="KW-0479">Metal-binding</keyword>
<dbReference type="InterPro" id="IPR022907">
    <property type="entry name" value="VapC_family"/>
</dbReference>
<dbReference type="InterPro" id="IPR006226">
    <property type="entry name" value="Mtu_PIN"/>
</dbReference>
<dbReference type="InterPro" id="IPR029060">
    <property type="entry name" value="PIN-like_dom_sf"/>
</dbReference>
<evidence type="ECO:0000259" key="7">
    <source>
        <dbReference type="Pfam" id="PF01850"/>
    </source>
</evidence>
<evidence type="ECO:0000256" key="6">
    <source>
        <dbReference type="HAMAP-Rule" id="MF_00265"/>
    </source>
</evidence>
<comment type="function">
    <text evidence="6">Toxic component of a toxin-antitoxin (TA) system. An RNase.</text>
</comment>
<feature type="binding site" evidence="6">
    <location>
        <position position="5"/>
    </location>
    <ligand>
        <name>Mg(2+)</name>
        <dbReference type="ChEBI" id="CHEBI:18420"/>
    </ligand>
</feature>
<dbReference type="GO" id="GO:0016788">
    <property type="term" value="F:hydrolase activity, acting on ester bonds"/>
    <property type="evidence" value="ECO:0007669"/>
    <property type="project" value="InterPro"/>
</dbReference>
<dbReference type="HAMAP" id="MF_00265">
    <property type="entry name" value="VapC_Nob1"/>
    <property type="match status" value="1"/>
</dbReference>
<comment type="caution">
    <text evidence="8">The sequence shown here is derived from an EMBL/GenBank/DDBJ whole genome shotgun (WGS) entry which is preliminary data.</text>
</comment>
<dbReference type="Pfam" id="PF01850">
    <property type="entry name" value="PIN"/>
    <property type="match status" value="1"/>
</dbReference>
<dbReference type="SUPFAM" id="SSF88723">
    <property type="entry name" value="PIN domain-like"/>
    <property type="match status" value="1"/>
</dbReference>
<gene>
    <name evidence="6" type="primary">vapC</name>
    <name evidence="8" type="ORF">IPP00_02415</name>
</gene>
<dbReference type="InterPro" id="IPR002716">
    <property type="entry name" value="PIN_dom"/>
</dbReference>
<organism evidence="8 9">
    <name type="scientific">Candidatus Phosphoribacter hodrii</name>
    <dbReference type="NCBI Taxonomy" id="2953743"/>
    <lineage>
        <taxon>Bacteria</taxon>
        <taxon>Bacillati</taxon>
        <taxon>Actinomycetota</taxon>
        <taxon>Actinomycetes</taxon>
        <taxon>Micrococcales</taxon>
        <taxon>Dermatophilaceae</taxon>
        <taxon>Candidatus Phosphoribacter</taxon>
    </lineage>
</organism>
<dbReference type="GO" id="GO:0000287">
    <property type="term" value="F:magnesium ion binding"/>
    <property type="evidence" value="ECO:0007669"/>
    <property type="project" value="UniProtKB-UniRule"/>
</dbReference>
<dbReference type="GO" id="GO:0045926">
    <property type="term" value="P:negative regulation of growth"/>
    <property type="evidence" value="ECO:0007669"/>
    <property type="project" value="UniProtKB-ARBA"/>
</dbReference>
<evidence type="ECO:0000256" key="3">
    <source>
        <dbReference type="ARBA" id="ARBA00022723"/>
    </source>
</evidence>
<evidence type="ECO:0000256" key="4">
    <source>
        <dbReference type="ARBA" id="ARBA00022801"/>
    </source>
</evidence>
<dbReference type="GO" id="GO:0090729">
    <property type="term" value="F:toxin activity"/>
    <property type="evidence" value="ECO:0007669"/>
    <property type="project" value="UniProtKB-KW"/>
</dbReference>
<dbReference type="AlphaFoldDB" id="A0A9D7Y0H6"/>
<keyword evidence="6" id="KW-0800">Toxin</keyword>
<keyword evidence="4 6" id="KW-0378">Hydrolase</keyword>
<keyword evidence="5 6" id="KW-0460">Magnesium</keyword>
<feature type="binding site" evidence="6">
    <location>
        <position position="108"/>
    </location>
    <ligand>
        <name>Mg(2+)</name>
        <dbReference type="ChEBI" id="CHEBI:18420"/>
    </ligand>
</feature>